<dbReference type="PANTHER" id="PTHR45772">
    <property type="entry name" value="CONSERVED COMPONENT OF ABC TRANSPORTER FOR NATURAL AMINO ACIDS-RELATED"/>
    <property type="match status" value="1"/>
</dbReference>
<accession>A0A937I784</accession>
<dbReference type="PANTHER" id="PTHR45772:SF10">
    <property type="entry name" value="LIPOPOLYSACCHARIDE EXPORT SYSTEM ATP-BINDING PROTEIN LPTB"/>
    <property type="match status" value="1"/>
</dbReference>
<evidence type="ECO:0000313" key="5">
    <source>
        <dbReference type="EMBL" id="MBL6817880.1"/>
    </source>
</evidence>
<dbReference type="InterPro" id="IPR003439">
    <property type="entry name" value="ABC_transporter-like_ATP-bd"/>
</dbReference>
<dbReference type="GO" id="GO:0016887">
    <property type="term" value="F:ATP hydrolysis activity"/>
    <property type="evidence" value="ECO:0007669"/>
    <property type="project" value="InterPro"/>
</dbReference>
<dbReference type="PROSITE" id="PS50893">
    <property type="entry name" value="ABC_TRANSPORTER_2"/>
    <property type="match status" value="1"/>
</dbReference>
<dbReference type="PROSITE" id="PS00211">
    <property type="entry name" value="ABC_TRANSPORTER_1"/>
    <property type="match status" value="1"/>
</dbReference>
<dbReference type="Proteomes" id="UP000711391">
    <property type="component" value="Unassembled WGS sequence"/>
</dbReference>
<comment type="caution">
    <text evidence="5">The sequence shown here is derived from an EMBL/GenBank/DDBJ whole genome shotgun (WGS) entry which is preliminary data.</text>
</comment>
<evidence type="ECO:0000256" key="2">
    <source>
        <dbReference type="ARBA" id="ARBA00022741"/>
    </source>
</evidence>
<proteinExistence type="predicted"/>
<dbReference type="GO" id="GO:0055085">
    <property type="term" value="P:transmembrane transport"/>
    <property type="evidence" value="ECO:0007669"/>
    <property type="project" value="InterPro"/>
</dbReference>
<reference evidence="5" key="1">
    <citation type="submission" date="2020-10" db="EMBL/GenBank/DDBJ databases">
        <title>Microbiome of the Black Sea water column analyzed by genome centric metagenomics.</title>
        <authorList>
            <person name="Cabello-Yeves P.J."/>
            <person name="Callieri C."/>
            <person name="Picazo A."/>
            <person name="Mehrshad M."/>
            <person name="Haro-Moreno J.M."/>
            <person name="Roda-Garcia J."/>
            <person name="Dzembekova N."/>
            <person name="Slabakova V."/>
            <person name="Slabakova N."/>
            <person name="Moncheva S."/>
            <person name="Rodriguez-Valera F."/>
        </authorList>
    </citation>
    <scope>NUCLEOTIDE SEQUENCE</scope>
    <source>
        <strain evidence="5">BS307-5m-G50</strain>
    </source>
</reference>
<evidence type="ECO:0000256" key="1">
    <source>
        <dbReference type="ARBA" id="ARBA00022448"/>
    </source>
</evidence>
<dbReference type="Gene3D" id="3.40.50.300">
    <property type="entry name" value="P-loop containing nucleotide triphosphate hydrolases"/>
    <property type="match status" value="1"/>
</dbReference>
<sequence length="239" mass="26621">MIMLTLKNIHKSIKDKSIISDINLNLPLGSINGLLGPNGAGKTTTFYIIAGLLNRDKGEIHLDGNNVTKLPMHERSKLGIKYLPQEPSIFQNLTVYENLLGLAELSYSNKKEISKFVDQSIEEFRLSDILNHKGRQLSGGQRRKVEIARTLAAEPKIILLDEPFAGIDPIAIDEIKEVLLKLKNKNIGILITDHNVREALEICDQAIVINNGKVIAEGDKQSLISNEIVRKVYLGNMYS</sequence>
<dbReference type="SMART" id="SM00382">
    <property type="entry name" value="AAA"/>
    <property type="match status" value="1"/>
</dbReference>
<keyword evidence="3 5" id="KW-0067">ATP-binding</keyword>
<dbReference type="InterPro" id="IPR051120">
    <property type="entry name" value="ABC_AA/LPS_Transport"/>
</dbReference>
<dbReference type="InterPro" id="IPR017871">
    <property type="entry name" value="ABC_transporter-like_CS"/>
</dbReference>
<dbReference type="GO" id="GO:0043190">
    <property type="term" value="C:ATP-binding cassette (ABC) transporter complex"/>
    <property type="evidence" value="ECO:0007669"/>
    <property type="project" value="InterPro"/>
</dbReference>
<dbReference type="InterPro" id="IPR030921">
    <property type="entry name" value="LPS_export_LptB"/>
</dbReference>
<evidence type="ECO:0000259" key="4">
    <source>
        <dbReference type="PROSITE" id="PS50893"/>
    </source>
</evidence>
<keyword evidence="2" id="KW-0547">Nucleotide-binding</keyword>
<dbReference type="SUPFAM" id="SSF52540">
    <property type="entry name" value="P-loop containing nucleoside triphosphate hydrolases"/>
    <property type="match status" value="1"/>
</dbReference>
<gene>
    <name evidence="5" type="primary">lptB</name>
    <name evidence="5" type="ORF">ISQ64_00575</name>
</gene>
<protein>
    <submittedName>
        <fullName evidence="5">LPS export ABC transporter ATP-binding protein</fullName>
    </submittedName>
</protein>
<dbReference type="InterPro" id="IPR003593">
    <property type="entry name" value="AAA+_ATPase"/>
</dbReference>
<name>A0A937I784_9GAMM</name>
<organism evidence="5 6">
    <name type="scientific">SAR86 cluster bacterium</name>
    <dbReference type="NCBI Taxonomy" id="2030880"/>
    <lineage>
        <taxon>Bacteria</taxon>
        <taxon>Pseudomonadati</taxon>
        <taxon>Pseudomonadota</taxon>
        <taxon>Gammaproteobacteria</taxon>
        <taxon>SAR86 cluster</taxon>
    </lineage>
</organism>
<dbReference type="NCBIfam" id="TIGR04406">
    <property type="entry name" value="LPS_export_lptB"/>
    <property type="match status" value="1"/>
</dbReference>
<evidence type="ECO:0000256" key="3">
    <source>
        <dbReference type="ARBA" id="ARBA00022840"/>
    </source>
</evidence>
<dbReference type="Pfam" id="PF00005">
    <property type="entry name" value="ABC_tran"/>
    <property type="match status" value="1"/>
</dbReference>
<dbReference type="GO" id="GO:0005524">
    <property type="term" value="F:ATP binding"/>
    <property type="evidence" value="ECO:0007669"/>
    <property type="project" value="UniProtKB-KW"/>
</dbReference>
<feature type="domain" description="ABC transporter" evidence="4">
    <location>
        <begin position="4"/>
        <end position="236"/>
    </location>
</feature>
<dbReference type="EMBL" id="JADHQD010000002">
    <property type="protein sequence ID" value="MBL6817880.1"/>
    <property type="molecule type" value="Genomic_DNA"/>
</dbReference>
<keyword evidence="1" id="KW-0813">Transport</keyword>
<dbReference type="InterPro" id="IPR027417">
    <property type="entry name" value="P-loop_NTPase"/>
</dbReference>
<evidence type="ECO:0000313" key="6">
    <source>
        <dbReference type="Proteomes" id="UP000711391"/>
    </source>
</evidence>
<dbReference type="AlphaFoldDB" id="A0A937I784"/>